<proteinExistence type="inferred from homology"/>
<dbReference type="PRINTS" id="PR01506">
    <property type="entry name" value="TATBPROTEIN"/>
</dbReference>
<dbReference type="InterPro" id="IPR006312">
    <property type="entry name" value="TatA/E"/>
</dbReference>
<dbReference type="GO" id="GO:0008320">
    <property type="term" value="F:protein transmembrane transporter activity"/>
    <property type="evidence" value="ECO:0007669"/>
    <property type="project" value="UniProtKB-UniRule"/>
</dbReference>
<dbReference type="NCBIfam" id="NF011430">
    <property type="entry name" value="PRK14861.1"/>
    <property type="match status" value="1"/>
</dbReference>
<sequence length="70" mass="7682">MSLSTIGIPGLVIIFLVALILFGPSRLPQMGRAFGRTISEFKESTRGILGDEEKKPEAHSGEDKDQNRKP</sequence>
<dbReference type="PANTHER" id="PTHR42982:SF1">
    <property type="entry name" value="SEC-INDEPENDENT PROTEIN TRANSLOCASE PROTEIN TATA"/>
    <property type="match status" value="1"/>
</dbReference>
<keyword evidence="2 9" id="KW-0813">Transport</keyword>
<comment type="similarity">
    <text evidence="9">Belongs to the TatA/E family.</text>
</comment>
<keyword evidence="12" id="KW-1185">Reference proteome</keyword>
<comment type="function">
    <text evidence="9">Part of the twin-arginine translocation (Tat) system that transports large folded proteins containing a characteristic twin-arginine motif in their signal peptide across membranes. TatA could form the protein-conducting channel of the Tat system.</text>
</comment>
<evidence type="ECO:0000256" key="1">
    <source>
        <dbReference type="ARBA" id="ARBA00004162"/>
    </source>
</evidence>
<dbReference type="AlphaFoldDB" id="A0A235BAC5"/>
<dbReference type="Pfam" id="PF02416">
    <property type="entry name" value="TatA_B_E"/>
    <property type="match status" value="1"/>
</dbReference>
<dbReference type="GO" id="GO:0043953">
    <property type="term" value="P:protein transport by the Tat complex"/>
    <property type="evidence" value="ECO:0007669"/>
    <property type="project" value="UniProtKB-UniRule"/>
</dbReference>
<keyword evidence="5 9" id="KW-0653">Protein transport</keyword>
<evidence type="ECO:0000313" key="12">
    <source>
        <dbReference type="Proteomes" id="UP000215459"/>
    </source>
</evidence>
<keyword evidence="7 9" id="KW-0811">Translocation</keyword>
<keyword evidence="6 9" id="KW-1133">Transmembrane helix</keyword>
<dbReference type="NCBIfam" id="TIGR01411">
    <property type="entry name" value="tatAE"/>
    <property type="match status" value="1"/>
</dbReference>
<evidence type="ECO:0000256" key="3">
    <source>
        <dbReference type="ARBA" id="ARBA00022475"/>
    </source>
</evidence>
<keyword evidence="3 9" id="KW-1003">Cell membrane</keyword>
<evidence type="ECO:0000256" key="10">
    <source>
        <dbReference type="SAM" id="MobiDB-lite"/>
    </source>
</evidence>
<evidence type="ECO:0000256" key="4">
    <source>
        <dbReference type="ARBA" id="ARBA00022692"/>
    </source>
</evidence>
<organism evidence="11 12">
    <name type="scientific">Paludifilum halophilum</name>
    <dbReference type="NCBI Taxonomy" id="1642702"/>
    <lineage>
        <taxon>Bacteria</taxon>
        <taxon>Bacillati</taxon>
        <taxon>Bacillota</taxon>
        <taxon>Bacilli</taxon>
        <taxon>Bacillales</taxon>
        <taxon>Thermoactinomycetaceae</taxon>
        <taxon>Paludifilum</taxon>
    </lineage>
</organism>
<evidence type="ECO:0000256" key="6">
    <source>
        <dbReference type="ARBA" id="ARBA00022989"/>
    </source>
</evidence>
<dbReference type="GO" id="GO:0033281">
    <property type="term" value="C:TAT protein transport complex"/>
    <property type="evidence" value="ECO:0007669"/>
    <property type="project" value="UniProtKB-UniRule"/>
</dbReference>
<name>A0A235BAC5_9BACL</name>
<comment type="subcellular location">
    <subcellularLocation>
        <location evidence="1 9">Cell membrane</location>
        <topology evidence="1 9">Single-pass membrane protein</topology>
    </subcellularLocation>
</comment>
<dbReference type="PANTHER" id="PTHR42982">
    <property type="entry name" value="SEC-INDEPENDENT PROTEIN TRANSLOCASE PROTEIN TATA"/>
    <property type="match status" value="1"/>
</dbReference>
<comment type="subunit">
    <text evidence="9">Forms a complex with TatC.</text>
</comment>
<dbReference type="RefSeq" id="WP_094263185.1">
    <property type="nucleotide sequence ID" value="NZ_NOWF01000002.1"/>
</dbReference>
<dbReference type="OrthoDB" id="9800908at2"/>
<evidence type="ECO:0000256" key="7">
    <source>
        <dbReference type="ARBA" id="ARBA00023010"/>
    </source>
</evidence>
<evidence type="ECO:0000256" key="9">
    <source>
        <dbReference type="HAMAP-Rule" id="MF_00236"/>
    </source>
</evidence>
<keyword evidence="8 9" id="KW-0472">Membrane</keyword>
<accession>A0A235BAC5</accession>
<dbReference type="EMBL" id="NOWF01000002">
    <property type="protein sequence ID" value="OYD08837.1"/>
    <property type="molecule type" value="Genomic_DNA"/>
</dbReference>
<dbReference type="InterPro" id="IPR003369">
    <property type="entry name" value="TatA/B/E"/>
</dbReference>
<keyword evidence="4 9" id="KW-0812">Transmembrane</keyword>
<comment type="caution">
    <text evidence="11">The sequence shown here is derived from an EMBL/GenBank/DDBJ whole genome shotgun (WGS) entry which is preliminary data.</text>
</comment>
<protein>
    <recommendedName>
        <fullName evidence="9">Sec-independent protein translocase protein TatA</fullName>
    </recommendedName>
</protein>
<dbReference type="HAMAP" id="MF_00236">
    <property type="entry name" value="TatA_E"/>
    <property type="match status" value="1"/>
</dbReference>
<feature type="region of interest" description="Disordered" evidence="10">
    <location>
        <begin position="45"/>
        <end position="70"/>
    </location>
</feature>
<feature type="transmembrane region" description="Helical" evidence="9">
    <location>
        <begin position="6"/>
        <end position="23"/>
    </location>
</feature>
<dbReference type="Gene3D" id="1.20.5.3310">
    <property type="match status" value="1"/>
</dbReference>
<evidence type="ECO:0000256" key="5">
    <source>
        <dbReference type="ARBA" id="ARBA00022927"/>
    </source>
</evidence>
<evidence type="ECO:0000256" key="2">
    <source>
        <dbReference type="ARBA" id="ARBA00022448"/>
    </source>
</evidence>
<reference evidence="11 12" key="1">
    <citation type="submission" date="2017-07" db="EMBL/GenBank/DDBJ databases">
        <title>The genome sequence of Paludifilum halophilum highlights mechanisms for microbial adaptation to high salt environemnts.</title>
        <authorList>
            <person name="Belbahri L."/>
        </authorList>
    </citation>
    <scope>NUCLEOTIDE SEQUENCE [LARGE SCALE GENOMIC DNA]</scope>
    <source>
        <strain evidence="11 12">DSM 102817</strain>
    </source>
</reference>
<evidence type="ECO:0000256" key="8">
    <source>
        <dbReference type="ARBA" id="ARBA00023136"/>
    </source>
</evidence>
<evidence type="ECO:0000313" key="11">
    <source>
        <dbReference type="EMBL" id="OYD08837.1"/>
    </source>
</evidence>
<gene>
    <name evidence="9" type="primary">tatA</name>
    <name evidence="11" type="ORF">CHM34_03350</name>
</gene>
<dbReference type="Proteomes" id="UP000215459">
    <property type="component" value="Unassembled WGS sequence"/>
</dbReference>